<evidence type="ECO:0000256" key="4">
    <source>
        <dbReference type="ARBA" id="ARBA00022989"/>
    </source>
</evidence>
<keyword evidence="8" id="KW-1185">Reference proteome</keyword>
<dbReference type="Proteomes" id="UP000249619">
    <property type="component" value="Unassembled WGS sequence"/>
</dbReference>
<feature type="transmembrane region" description="Helical" evidence="6">
    <location>
        <begin position="90"/>
        <end position="109"/>
    </location>
</feature>
<dbReference type="GO" id="GO:0016020">
    <property type="term" value="C:membrane"/>
    <property type="evidence" value="ECO:0007669"/>
    <property type="project" value="UniProtKB-SubCell"/>
</dbReference>
<dbReference type="PANTHER" id="PTHR16932:SF18">
    <property type="entry name" value="INTERFERON, ALPHA-INDUCIBLE PROTEIN 27-LIKE 2"/>
    <property type="match status" value="1"/>
</dbReference>
<comment type="similarity">
    <text evidence="2">Belongs to the IFI6/IFI27 family.</text>
</comment>
<keyword evidence="4 6" id="KW-1133">Transmembrane helix</keyword>
<evidence type="ECO:0000256" key="6">
    <source>
        <dbReference type="SAM" id="Phobius"/>
    </source>
</evidence>
<dbReference type="PANTHER" id="PTHR16932">
    <property type="entry name" value="INTERFERON ALPHA-INDUCIBLE PROTEIN 27"/>
    <property type="match status" value="1"/>
</dbReference>
<dbReference type="Pfam" id="PF06140">
    <property type="entry name" value="Ifi-6-16"/>
    <property type="match status" value="1"/>
</dbReference>
<comment type="subcellular location">
    <subcellularLocation>
        <location evidence="1">Membrane</location>
        <topology evidence="1">Multi-pass membrane protein</topology>
    </subcellularLocation>
</comment>
<proteinExistence type="inferred from homology"/>
<comment type="caution">
    <text evidence="7">The sequence shown here is derived from an EMBL/GenBank/DDBJ whole genome shotgun (WGS) entry which is preliminary data.</text>
</comment>
<dbReference type="EMBL" id="QGDH01000115">
    <property type="protein sequence ID" value="RAR06435.1"/>
    <property type="molecule type" value="Genomic_DNA"/>
</dbReference>
<evidence type="ECO:0000313" key="8">
    <source>
        <dbReference type="Proteomes" id="UP000249619"/>
    </source>
</evidence>
<name>A0A364MXM8_STELY</name>
<feature type="transmembrane region" description="Helical" evidence="6">
    <location>
        <begin position="20"/>
        <end position="43"/>
    </location>
</feature>
<evidence type="ECO:0000313" key="7">
    <source>
        <dbReference type="EMBL" id="RAR06435.1"/>
    </source>
</evidence>
<protein>
    <submittedName>
        <fullName evidence="7">Uncharacterized protein</fullName>
    </submittedName>
</protein>
<evidence type="ECO:0000256" key="5">
    <source>
        <dbReference type="ARBA" id="ARBA00023136"/>
    </source>
</evidence>
<dbReference type="OrthoDB" id="440424at2759"/>
<keyword evidence="5 6" id="KW-0472">Membrane</keyword>
<evidence type="ECO:0000256" key="3">
    <source>
        <dbReference type="ARBA" id="ARBA00022692"/>
    </source>
</evidence>
<dbReference type="AlphaFoldDB" id="A0A364MXM8"/>
<accession>A0A364MXM8</accession>
<feature type="transmembrane region" description="Helical" evidence="6">
    <location>
        <begin position="121"/>
        <end position="140"/>
    </location>
</feature>
<keyword evidence="3 6" id="KW-0812">Transmembrane</keyword>
<gene>
    <name evidence="7" type="ORF">DDE83_006921</name>
</gene>
<evidence type="ECO:0000256" key="1">
    <source>
        <dbReference type="ARBA" id="ARBA00004141"/>
    </source>
</evidence>
<dbReference type="InterPro" id="IPR009311">
    <property type="entry name" value="IFI6/IFI27-like"/>
</dbReference>
<sequence>MPPIPLLLLPLLRAYPYKSALYLATSAVFLSPNIITTPAYTALGFDTKGPRKGSLASEVMRGKERLHVSRPYATVQSAGMGGKGKERVDALVRAGAAVLGATFFHPSLLTPQASRLSVSASWAWFASLLITTASSLYIFLFEQFNTVQRFNPARHDKPSPSSEHITMNATAAAAATQSLLNWISAHPYQTCFHVVNGVVLLTPAAATVPVFSALGLSAGGPVAGSAAASIMSYFSFVPAGGLYATAQSAAMGGYGASIAAGAAQAGALLSSGAAWMLGRNSSVA</sequence>
<evidence type="ECO:0000256" key="2">
    <source>
        <dbReference type="ARBA" id="ARBA00007262"/>
    </source>
</evidence>
<organism evidence="7 8">
    <name type="scientific">Stemphylium lycopersici</name>
    <name type="common">Tomato gray leaf spot disease fungus</name>
    <name type="synonym">Thyrospora lycopersici</name>
    <dbReference type="NCBI Taxonomy" id="183478"/>
    <lineage>
        <taxon>Eukaryota</taxon>
        <taxon>Fungi</taxon>
        <taxon>Dikarya</taxon>
        <taxon>Ascomycota</taxon>
        <taxon>Pezizomycotina</taxon>
        <taxon>Dothideomycetes</taxon>
        <taxon>Pleosporomycetidae</taxon>
        <taxon>Pleosporales</taxon>
        <taxon>Pleosporineae</taxon>
        <taxon>Pleosporaceae</taxon>
        <taxon>Stemphylium</taxon>
    </lineage>
</organism>
<reference evidence="8" key="1">
    <citation type="submission" date="2018-05" db="EMBL/GenBank/DDBJ databases">
        <title>Draft genome sequence of Stemphylium lycopersici strain CIDEFI 213.</title>
        <authorList>
            <person name="Medina R."/>
            <person name="Franco M.E.E."/>
            <person name="Lucentini C.G."/>
            <person name="Saparrat M.C.N."/>
            <person name="Balatti P.A."/>
        </authorList>
    </citation>
    <scope>NUCLEOTIDE SEQUENCE [LARGE SCALE GENOMIC DNA]</scope>
    <source>
        <strain evidence="8">CIDEFI 213</strain>
    </source>
</reference>
<dbReference type="Gene3D" id="6.10.110.10">
    <property type="match status" value="2"/>
</dbReference>
<dbReference type="InterPro" id="IPR038213">
    <property type="entry name" value="IFI6/IFI27-like_sf"/>
</dbReference>